<keyword evidence="5" id="KW-1185">Reference proteome</keyword>
<dbReference type="Pfam" id="PF00085">
    <property type="entry name" value="Thioredoxin"/>
    <property type="match status" value="1"/>
</dbReference>
<organism evidence="4 5">
    <name type="scientific">Coleofasciculus chthonoplastes PCC 7420</name>
    <dbReference type="NCBI Taxonomy" id="118168"/>
    <lineage>
        <taxon>Bacteria</taxon>
        <taxon>Bacillati</taxon>
        <taxon>Cyanobacteriota</taxon>
        <taxon>Cyanophyceae</taxon>
        <taxon>Coleofasciculales</taxon>
        <taxon>Coleofasciculaceae</taxon>
        <taxon>Coleofasciculus</taxon>
    </lineage>
</organism>
<dbReference type="GO" id="GO:0045454">
    <property type="term" value="P:cell redox homeostasis"/>
    <property type="evidence" value="ECO:0007669"/>
    <property type="project" value="TreeGrafter"/>
</dbReference>
<name>B4VLB0_9CYAN</name>
<dbReference type="CDD" id="cd02947">
    <property type="entry name" value="TRX_family"/>
    <property type="match status" value="1"/>
</dbReference>
<feature type="domain" description="Thioredoxin" evidence="3">
    <location>
        <begin position="1"/>
        <end position="87"/>
    </location>
</feature>
<dbReference type="EMBL" id="DS989844">
    <property type="protein sequence ID" value="EDX77209.1"/>
    <property type="molecule type" value="Genomic_DNA"/>
</dbReference>
<dbReference type="InterPro" id="IPR036249">
    <property type="entry name" value="Thioredoxin-like_sf"/>
</dbReference>
<dbReference type="Proteomes" id="UP000003835">
    <property type="component" value="Unassembled WGS sequence"/>
</dbReference>
<evidence type="ECO:0000256" key="1">
    <source>
        <dbReference type="ARBA" id="ARBA00008987"/>
    </source>
</evidence>
<dbReference type="SUPFAM" id="SSF52833">
    <property type="entry name" value="Thioredoxin-like"/>
    <property type="match status" value="1"/>
</dbReference>
<dbReference type="PANTHER" id="PTHR45663">
    <property type="entry name" value="GEO12009P1"/>
    <property type="match status" value="1"/>
</dbReference>
<evidence type="ECO:0000256" key="2">
    <source>
        <dbReference type="ARBA" id="ARBA00023284"/>
    </source>
</evidence>
<evidence type="ECO:0000313" key="5">
    <source>
        <dbReference type="Proteomes" id="UP000003835"/>
    </source>
</evidence>
<dbReference type="PROSITE" id="PS51352">
    <property type="entry name" value="THIOREDOXIN_2"/>
    <property type="match status" value="1"/>
</dbReference>
<proteinExistence type="inferred from homology"/>
<dbReference type="GO" id="GO:0015035">
    <property type="term" value="F:protein-disulfide reductase activity"/>
    <property type="evidence" value="ECO:0007669"/>
    <property type="project" value="TreeGrafter"/>
</dbReference>
<dbReference type="STRING" id="118168.MC7420_346"/>
<sequence length="112" mass="12459">MVLVDFWAPWCGLCRLIQPILEDVQQEWSDRIEVVRVNADNSLRLASTYQLKSLPTLLLFENGQLVERLEGFQGRDDLRLAIQNLIGNNQSQFSASIGGGLTHTTSATQSAA</sequence>
<dbReference type="Gene3D" id="3.40.30.10">
    <property type="entry name" value="Glutaredoxin"/>
    <property type="match status" value="1"/>
</dbReference>
<dbReference type="InterPro" id="IPR013766">
    <property type="entry name" value="Thioredoxin_domain"/>
</dbReference>
<dbReference type="AlphaFoldDB" id="B4VLB0"/>
<keyword evidence="2" id="KW-0676">Redox-active center</keyword>
<dbReference type="PRINTS" id="PR00421">
    <property type="entry name" value="THIOREDOXIN"/>
</dbReference>
<dbReference type="HOGENOM" id="CLU_090389_10_4_3"/>
<dbReference type="eggNOG" id="COG3118">
    <property type="taxonomic scope" value="Bacteria"/>
</dbReference>
<comment type="similarity">
    <text evidence="1">Belongs to the thioredoxin family.</text>
</comment>
<reference evidence="4 5" key="1">
    <citation type="submission" date="2008-07" db="EMBL/GenBank/DDBJ databases">
        <authorList>
            <person name="Tandeau de Marsac N."/>
            <person name="Ferriera S."/>
            <person name="Johnson J."/>
            <person name="Kravitz S."/>
            <person name="Beeson K."/>
            <person name="Sutton G."/>
            <person name="Rogers Y.-H."/>
            <person name="Friedman R."/>
            <person name="Frazier M."/>
            <person name="Venter J.C."/>
        </authorList>
    </citation>
    <scope>NUCLEOTIDE SEQUENCE [LARGE SCALE GENOMIC DNA]</scope>
    <source>
        <strain evidence="4 5">PCC 7420</strain>
    </source>
</reference>
<protein>
    <submittedName>
        <fullName evidence="4">Thioredoxin, putative</fullName>
    </submittedName>
</protein>
<gene>
    <name evidence="4" type="ORF">MC7420_346</name>
</gene>
<accession>B4VLB0</accession>
<dbReference type="GO" id="GO:0005829">
    <property type="term" value="C:cytosol"/>
    <property type="evidence" value="ECO:0007669"/>
    <property type="project" value="TreeGrafter"/>
</dbReference>
<evidence type="ECO:0000313" key="4">
    <source>
        <dbReference type="EMBL" id="EDX77209.1"/>
    </source>
</evidence>
<evidence type="ECO:0000259" key="3">
    <source>
        <dbReference type="PROSITE" id="PS51352"/>
    </source>
</evidence>
<dbReference type="PANTHER" id="PTHR45663:SF11">
    <property type="entry name" value="GEO12009P1"/>
    <property type="match status" value="1"/>
</dbReference>